<accession>A0A9N8D880</accession>
<feature type="compositionally biased region" description="Low complexity" evidence="1">
    <location>
        <begin position="1470"/>
        <end position="1501"/>
    </location>
</feature>
<dbReference type="Proteomes" id="UP001153069">
    <property type="component" value="Unassembled WGS sequence"/>
</dbReference>
<evidence type="ECO:0000313" key="4">
    <source>
        <dbReference type="Proteomes" id="UP001153069"/>
    </source>
</evidence>
<dbReference type="InterPro" id="IPR036890">
    <property type="entry name" value="HATPase_C_sf"/>
</dbReference>
<organism evidence="3 4">
    <name type="scientific">Seminavis robusta</name>
    <dbReference type="NCBI Taxonomy" id="568900"/>
    <lineage>
        <taxon>Eukaryota</taxon>
        <taxon>Sar</taxon>
        <taxon>Stramenopiles</taxon>
        <taxon>Ochrophyta</taxon>
        <taxon>Bacillariophyta</taxon>
        <taxon>Bacillariophyceae</taxon>
        <taxon>Bacillariophycidae</taxon>
        <taxon>Naviculales</taxon>
        <taxon>Naviculaceae</taxon>
        <taxon>Seminavis</taxon>
    </lineage>
</organism>
<feature type="compositionally biased region" description="Polar residues" evidence="1">
    <location>
        <begin position="1628"/>
        <end position="1646"/>
    </location>
</feature>
<dbReference type="Pfam" id="PF25794">
    <property type="entry name" value="SACS"/>
    <property type="match status" value="1"/>
</dbReference>
<evidence type="ECO:0000256" key="1">
    <source>
        <dbReference type="SAM" id="MobiDB-lite"/>
    </source>
</evidence>
<evidence type="ECO:0000259" key="2">
    <source>
        <dbReference type="Pfam" id="PF25794"/>
    </source>
</evidence>
<dbReference type="EMBL" id="CAICTM010000037">
    <property type="protein sequence ID" value="CAB9498392.1"/>
    <property type="molecule type" value="Genomic_DNA"/>
</dbReference>
<dbReference type="InterPro" id="IPR022155">
    <property type="entry name" value="DUF3684"/>
</dbReference>
<comment type="caution">
    <text evidence="3">The sequence shown here is derived from an EMBL/GenBank/DDBJ whole genome shotgun (WGS) entry which is preliminary data.</text>
</comment>
<dbReference type="Gene3D" id="3.30.565.10">
    <property type="entry name" value="Histidine kinase-like ATPase, C-terminal domain"/>
    <property type="match status" value="1"/>
</dbReference>
<protein>
    <submittedName>
        <fullName evidence="3">HATPase_c domain protein</fullName>
    </submittedName>
</protein>
<dbReference type="OrthoDB" id="1262810at2759"/>
<sequence length="1860" mass="206440">MSADSLYSAVRAEVNESGADSRVEVNQRALIDKILARYASAGAVYRELLQNSNDADATNAEVHFTTNGDMNQTVTQVMYRNNGWPFRDQDWARLKKIAEGNPDVSKVGAFGVGAYTMFSICEEPLVMSGDQALAFMWRGDALWTKTATNVENSTEMGPGGRPWTTFLLPSRDPYALPSMVEFGQFLCASLTFTRCLRNIRVFVDGNERIFIQKTQIKEPTLITPPQSSSWFSNDGAVTASSQGTFYLNNNNKSINESIFQFDVLLDGDASSIQARYVSAVAKTRIGSQMATRMERVTKKKPPKEVNVEIFLNAGGQQHDDTKKQKNKADKVTESFSPQMGKGRIFIGFRTSQTTGLAAHLAAPFVPTVEREAIDLQDPTLRTFNSELLEFSGILMRLSLEHAMSLLEVEWKESAPAREKTDKEIAANQFKAAADAKASSIAKKVEQDDIDQTESDDAASTTSGGLFGFAKFMAKGITKQIVSVVTTAAEILDDGSAYLNPQDPRPLCAEERQAILLMQSFCPEQSTPDPLVGMNLANGFSRCMPNMAPPVLTRSGVVRGDQARLPNQGMESFVQNNVIRKVVYMNCEQYHDVIARCRKITLEDVAIAIADDVLEQPKLVFFLNWWTRYSHIDPHGTRSRGESVKDSIVFYTESGKADSQSREMKFLRDLLFYVEKEGPLSDPALPMPPSALPNALRDDIGMRTITDDALQDWFSPVPVEIWMDFMSAHPCLNKGQPEDDKLRLTVLTIFNKEYHRRYGNGRQVFGGFCKNLLSDKRCIPFDSNEPTQFAADFPGNLYLYSAELKAFDGMGSFHKVSKALNSAGITDEFLLELGVRKSIAIEFLFENLDTLKWSKDPKPLVEYLRSASLTNKDVNMLRQTQYLPAENDESRTFAPSELFLPDPDLRLFPFCRLLQWPSEDSLAASSPNGKFLKALGCHVRPSLETVLHYTSERVKDDETRIKCLDYLSKRMGPHGVYQQDYNRLSGARRAKFKIMPCIRLSFLQPDAERSELCSPVECYADVSCGIMCYPVVDPKLASSDVYATIFQCPRSPKPDKLLDQLLVLVQLAKKMSASVESKNKKELSDRILKTFSLIFQFLSNQTADFDKTSLVSLRKVSFIPIADEEGIVEWYRPDQVFFRSSNGESDSLTELLFKAVEYSSFLSAVGVKSEASARDLFLLLLRSPQDILDTLGEKKYRLLLRRLAANPPFTRVSPQIRSAPFLLAYTSLNDNPDDSKEKPSFKLAKAEDIFIIDNSFFGRMFPGNRAPHESDLEDFYILIGSSYISKVVEKRFEIVGRAVRNTSLVKALQERINERTPLLVSPHVTSRALVPNAHEKLDNEKLSLFEADGLLAVFTLGRAERRQRTTCCSRQLDKRKNALYVTKDLDFFDVGQSIGDLILERCQLEDAFFIASLLEAPLEQLRARGFPVDRVLKPKLPPQEPKKPEPTPPPQQSKPNNEAKKTVGAHSVQPGSSTAAANSGGTASNGTSNSKGSQDSSSNQSADTDEVLAPDEIMTMVQQMFPDADEKFLKEKMGSKPNLDDVRRLAEQMSTGNYPRRKNAAPPPPAARAPQPARTSEQEALVPDPEKPAKKGKAGGLKNSLGRAFGSFRGGGGGSVAPTAAAASAVGGMQNQHQQMGPSTGTQSANTDAGPVSPEHDASAHSNMESMLENAAAASAPVNTKGVESVDTVMTSVPAELDRGSTCEIIPGQSLKAFPGPRGDGKTHNGVCVFSARNSPESDSFLRSNEDAIEKFALVLKRLASVYEIDPKAVAIFHDPRGGTIAFNANRSLHFNLRFFHALHYLQNKYESYDCYSYWFVVFAHELSHNLVSGHNKEHGFYTESYVSKYLPKFCALMTTLPRNF</sequence>
<dbReference type="SUPFAM" id="SSF55874">
    <property type="entry name" value="ATPase domain of HSP90 chaperone/DNA topoisomerase II/histidine kinase"/>
    <property type="match status" value="1"/>
</dbReference>
<dbReference type="Pfam" id="PF12449">
    <property type="entry name" value="DUF3684"/>
    <property type="match status" value="2"/>
</dbReference>
<name>A0A9N8D880_9STRA</name>
<feature type="region of interest" description="Disordered" evidence="1">
    <location>
        <begin position="1431"/>
        <end position="1503"/>
    </location>
</feature>
<reference evidence="3" key="1">
    <citation type="submission" date="2020-06" db="EMBL/GenBank/DDBJ databases">
        <authorList>
            <consortium name="Plant Systems Biology data submission"/>
        </authorList>
    </citation>
    <scope>NUCLEOTIDE SEQUENCE</scope>
    <source>
        <strain evidence="3">D6</strain>
    </source>
</reference>
<dbReference type="PANTHER" id="PTHR47839">
    <property type="entry name" value="DOMAIN PROTEIN, PUTATIVE (AFU_ORTHOLOGUE AFUA_6G04830)-RELATED"/>
    <property type="match status" value="1"/>
</dbReference>
<keyword evidence="4" id="KW-1185">Reference proteome</keyword>
<feature type="domain" description="Sacsin/Nov" evidence="2">
    <location>
        <begin position="30"/>
        <end position="134"/>
    </location>
</feature>
<gene>
    <name evidence="3" type="ORF">SEMRO_37_G023240.1</name>
</gene>
<dbReference type="PANTHER" id="PTHR47839:SF1">
    <property type="entry name" value="DOMAIN PROTEIN, PUTATIVE (AFU_ORTHOLOGUE AFUA_6G04830)-RELATED"/>
    <property type="match status" value="1"/>
</dbReference>
<feature type="region of interest" description="Disordered" evidence="1">
    <location>
        <begin position="1623"/>
        <end position="1661"/>
    </location>
</feature>
<feature type="region of interest" description="Disordered" evidence="1">
    <location>
        <begin position="1548"/>
        <end position="1597"/>
    </location>
</feature>
<evidence type="ECO:0000313" key="3">
    <source>
        <dbReference type="EMBL" id="CAB9498392.1"/>
    </source>
</evidence>
<dbReference type="InterPro" id="IPR058210">
    <property type="entry name" value="SACS/Nov_dom"/>
</dbReference>
<proteinExistence type="predicted"/>